<dbReference type="InterPro" id="IPR002569">
    <property type="entry name" value="Met_Sox_Rdtase_MsrA_dom"/>
</dbReference>
<dbReference type="PANTHER" id="PTHR42799">
    <property type="entry name" value="MITOCHONDRIAL PEPTIDE METHIONINE SULFOXIDE REDUCTASE"/>
    <property type="match status" value="1"/>
</dbReference>
<keyword evidence="2 7" id="KW-0560">Oxidoreductase</keyword>
<dbReference type="Pfam" id="PF01625">
    <property type="entry name" value="PMSR"/>
    <property type="match status" value="1"/>
</dbReference>
<evidence type="ECO:0000256" key="5">
    <source>
        <dbReference type="SAM" id="MobiDB-lite"/>
    </source>
</evidence>
<dbReference type="EMBL" id="JAGJCF010000016">
    <property type="protein sequence ID" value="MBP0617456.1"/>
    <property type="molecule type" value="Genomic_DNA"/>
</dbReference>
<evidence type="ECO:0000256" key="2">
    <source>
        <dbReference type="ARBA" id="ARBA00023002"/>
    </source>
</evidence>
<proteinExistence type="predicted"/>
<comment type="catalytic activity">
    <reaction evidence="4">
        <text>[thioredoxin]-disulfide + L-methionine + H2O = L-methionine (S)-S-oxide + [thioredoxin]-dithiol</text>
        <dbReference type="Rhea" id="RHEA:19993"/>
        <dbReference type="Rhea" id="RHEA-COMP:10698"/>
        <dbReference type="Rhea" id="RHEA-COMP:10700"/>
        <dbReference type="ChEBI" id="CHEBI:15377"/>
        <dbReference type="ChEBI" id="CHEBI:29950"/>
        <dbReference type="ChEBI" id="CHEBI:50058"/>
        <dbReference type="ChEBI" id="CHEBI:57844"/>
        <dbReference type="ChEBI" id="CHEBI:58772"/>
        <dbReference type="EC" id="1.8.4.11"/>
    </reaction>
</comment>
<evidence type="ECO:0000256" key="4">
    <source>
        <dbReference type="ARBA" id="ARBA00048782"/>
    </source>
</evidence>
<feature type="region of interest" description="Disordered" evidence="5">
    <location>
        <begin position="1"/>
        <end position="38"/>
    </location>
</feature>
<dbReference type="Proteomes" id="UP000678276">
    <property type="component" value="Unassembled WGS sequence"/>
</dbReference>
<reference evidence="7 8" key="1">
    <citation type="submission" date="2021-04" db="EMBL/GenBank/DDBJ databases">
        <title>Whole genome sequence of Jiella sp. KSK16Y-1.</title>
        <authorList>
            <person name="Tuo L."/>
        </authorList>
    </citation>
    <scope>NUCLEOTIDE SEQUENCE [LARGE SCALE GENOMIC DNA]</scope>
    <source>
        <strain evidence="7 8">KSK16Y-1</strain>
    </source>
</reference>
<comment type="catalytic activity">
    <reaction evidence="3">
        <text>L-methionyl-[protein] + [thioredoxin]-disulfide + H2O = L-methionyl-(S)-S-oxide-[protein] + [thioredoxin]-dithiol</text>
        <dbReference type="Rhea" id="RHEA:14217"/>
        <dbReference type="Rhea" id="RHEA-COMP:10698"/>
        <dbReference type="Rhea" id="RHEA-COMP:10700"/>
        <dbReference type="Rhea" id="RHEA-COMP:12313"/>
        <dbReference type="Rhea" id="RHEA-COMP:12315"/>
        <dbReference type="ChEBI" id="CHEBI:15377"/>
        <dbReference type="ChEBI" id="CHEBI:16044"/>
        <dbReference type="ChEBI" id="CHEBI:29950"/>
        <dbReference type="ChEBI" id="CHEBI:44120"/>
        <dbReference type="ChEBI" id="CHEBI:50058"/>
        <dbReference type="EC" id="1.8.4.11"/>
    </reaction>
</comment>
<organism evidence="7 8">
    <name type="scientific">Jiella mangrovi</name>
    <dbReference type="NCBI Taxonomy" id="2821407"/>
    <lineage>
        <taxon>Bacteria</taxon>
        <taxon>Pseudomonadati</taxon>
        <taxon>Pseudomonadota</taxon>
        <taxon>Alphaproteobacteria</taxon>
        <taxon>Hyphomicrobiales</taxon>
        <taxon>Aurantimonadaceae</taxon>
        <taxon>Jiella</taxon>
    </lineage>
</organism>
<dbReference type="InterPro" id="IPR050162">
    <property type="entry name" value="MsrA_MetSO_reductase"/>
</dbReference>
<dbReference type="EC" id="1.8.4.11" evidence="1"/>
<dbReference type="PANTHER" id="PTHR42799:SF2">
    <property type="entry name" value="MITOCHONDRIAL PEPTIDE METHIONINE SULFOXIDE REDUCTASE"/>
    <property type="match status" value="1"/>
</dbReference>
<sequence>MIPRGDAQYRSGIHTTSDDQAEAANASKERHQEALRKAGHRGAITAEILSDPEVYYAEDYHQQYLAKNPRGYCGGGGGTGVACPIGIQGVPAE</sequence>
<feature type="compositionally biased region" description="Basic and acidic residues" evidence="5">
    <location>
        <begin position="27"/>
        <end position="36"/>
    </location>
</feature>
<evidence type="ECO:0000256" key="1">
    <source>
        <dbReference type="ARBA" id="ARBA00012502"/>
    </source>
</evidence>
<feature type="domain" description="Peptide methionine sulphoxide reductase MsrA" evidence="6">
    <location>
        <begin position="7"/>
        <end position="73"/>
    </location>
</feature>
<evidence type="ECO:0000256" key="3">
    <source>
        <dbReference type="ARBA" id="ARBA00047806"/>
    </source>
</evidence>
<name>A0ABS4BL68_9HYPH</name>
<dbReference type="GO" id="GO:0008113">
    <property type="term" value="F:peptide-methionine (S)-S-oxide reductase activity"/>
    <property type="evidence" value="ECO:0007669"/>
    <property type="project" value="UniProtKB-EC"/>
</dbReference>
<dbReference type="SUPFAM" id="SSF55068">
    <property type="entry name" value="Peptide methionine sulfoxide reductase"/>
    <property type="match status" value="1"/>
</dbReference>
<keyword evidence="8" id="KW-1185">Reference proteome</keyword>
<gene>
    <name evidence="7" type="ORF">J6595_17855</name>
</gene>
<accession>A0ABS4BL68</accession>
<evidence type="ECO:0000259" key="6">
    <source>
        <dbReference type="Pfam" id="PF01625"/>
    </source>
</evidence>
<dbReference type="Gene3D" id="3.30.1060.10">
    <property type="entry name" value="Peptide methionine sulphoxide reductase MsrA"/>
    <property type="match status" value="1"/>
</dbReference>
<protein>
    <recommendedName>
        <fullName evidence="1">peptide-methionine (S)-S-oxide reductase</fullName>
        <ecNumber evidence="1">1.8.4.11</ecNumber>
    </recommendedName>
</protein>
<evidence type="ECO:0000313" key="8">
    <source>
        <dbReference type="Proteomes" id="UP000678276"/>
    </source>
</evidence>
<comment type="caution">
    <text evidence="7">The sequence shown here is derived from an EMBL/GenBank/DDBJ whole genome shotgun (WGS) entry which is preliminary data.</text>
</comment>
<dbReference type="InterPro" id="IPR036509">
    <property type="entry name" value="Met_Sox_Rdtase_MsrA_sf"/>
</dbReference>
<evidence type="ECO:0000313" key="7">
    <source>
        <dbReference type="EMBL" id="MBP0617456.1"/>
    </source>
</evidence>